<dbReference type="EMBL" id="GGEC01092486">
    <property type="protein sequence ID" value="MBX72970.1"/>
    <property type="molecule type" value="Transcribed_RNA"/>
</dbReference>
<name>A0A2P2R175_RHIMU</name>
<reference evidence="1" key="1">
    <citation type="submission" date="2018-02" db="EMBL/GenBank/DDBJ databases">
        <title>Rhizophora mucronata_Transcriptome.</title>
        <authorList>
            <person name="Meera S.P."/>
            <person name="Sreeshan A."/>
            <person name="Augustine A."/>
        </authorList>
    </citation>
    <scope>NUCLEOTIDE SEQUENCE</scope>
    <source>
        <tissue evidence="1">Leaf</tissue>
    </source>
</reference>
<accession>A0A2P2R175</accession>
<proteinExistence type="predicted"/>
<dbReference type="AlphaFoldDB" id="A0A2P2R175"/>
<organism evidence="1">
    <name type="scientific">Rhizophora mucronata</name>
    <name type="common">Asiatic mangrove</name>
    <dbReference type="NCBI Taxonomy" id="61149"/>
    <lineage>
        <taxon>Eukaryota</taxon>
        <taxon>Viridiplantae</taxon>
        <taxon>Streptophyta</taxon>
        <taxon>Embryophyta</taxon>
        <taxon>Tracheophyta</taxon>
        <taxon>Spermatophyta</taxon>
        <taxon>Magnoliopsida</taxon>
        <taxon>eudicotyledons</taxon>
        <taxon>Gunneridae</taxon>
        <taxon>Pentapetalae</taxon>
        <taxon>rosids</taxon>
        <taxon>fabids</taxon>
        <taxon>Malpighiales</taxon>
        <taxon>Rhizophoraceae</taxon>
        <taxon>Rhizophora</taxon>
    </lineage>
</organism>
<protein>
    <submittedName>
        <fullName evidence="1">Uncharacterized protein</fullName>
    </submittedName>
</protein>
<evidence type="ECO:0000313" key="1">
    <source>
        <dbReference type="EMBL" id="MBX72970.1"/>
    </source>
</evidence>
<sequence length="62" mass="7078">MHKYGMPYFPLSLVGLLEPSVIWVRYGHLVCYGPDLSPSHQLSAALLCLHQMRIPKGSTRRR</sequence>